<gene>
    <name evidence="1" type="ORF">RFI_12836</name>
</gene>
<keyword evidence="2" id="KW-1185">Reference proteome</keyword>
<name>X6NEC9_RETFI</name>
<evidence type="ECO:0000313" key="2">
    <source>
        <dbReference type="Proteomes" id="UP000023152"/>
    </source>
</evidence>
<proteinExistence type="predicted"/>
<sequence>MHRRLLLRATPCINIRPQYIIFSTRGYETKLNTFEDFEKVAQHFKQKQSAVVTERRQKLMEQLQNEMLEKFSRLKPLWADKNFFQQNATLQEFLREIEIKIHTECQRRLSEQANNNEPLPPDLRTYIDKNLFEMLIIMHEMDWNLKFTSIDKHLNSEPYLADVLHWTRKMSTCSVELNYLKINGLFPIGSLAWSSYETAANAEIDKLKKIIRI</sequence>
<dbReference type="Proteomes" id="UP000023152">
    <property type="component" value="Unassembled WGS sequence"/>
</dbReference>
<organism evidence="1 2">
    <name type="scientific">Reticulomyxa filosa</name>
    <dbReference type="NCBI Taxonomy" id="46433"/>
    <lineage>
        <taxon>Eukaryota</taxon>
        <taxon>Sar</taxon>
        <taxon>Rhizaria</taxon>
        <taxon>Retaria</taxon>
        <taxon>Foraminifera</taxon>
        <taxon>Monothalamids</taxon>
        <taxon>Reticulomyxidae</taxon>
        <taxon>Reticulomyxa</taxon>
    </lineage>
</organism>
<dbReference type="AlphaFoldDB" id="X6NEC9"/>
<protein>
    <submittedName>
        <fullName evidence="1">Uncharacterized protein</fullName>
    </submittedName>
</protein>
<evidence type="ECO:0000313" key="1">
    <source>
        <dbReference type="EMBL" id="ETO24321.1"/>
    </source>
</evidence>
<dbReference type="EMBL" id="ASPP01009298">
    <property type="protein sequence ID" value="ETO24321.1"/>
    <property type="molecule type" value="Genomic_DNA"/>
</dbReference>
<reference evidence="1 2" key="1">
    <citation type="journal article" date="2013" name="Curr. Biol.">
        <title>The Genome of the Foraminiferan Reticulomyxa filosa.</title>
        <authorList>
            <person name="Glockner G."/>
            <person name="Hulsmann N."/>
            <person name="Schleicher M."/>
            <person name="Noegel A.A."/>
            <person name="Eichinger L."/>
            <person name="Gallinger C."/>
            <person name="Pawlowski J."/>
            <person name="Sierra R."/>
            <person name="Euteneuer U."/>
            <person name="Pillet L."/>
            <person name="Moustafa A."/>
            <person name="Platzer M."/>
            <person name="Groth M."/>
            <person name="Szafranski K."/>
            <person name="Schliwa M."/>
        </authorList>
    </citation>
    <scope>NUCLEOTIDE SEQUENCE [LARGE SCALE GENOMIC DNA]</scope>
</reference>
<comment type="caution">
    <text evidence="1">The sequence shown here is derived from an EMBL/GenBank/DDBJ whole genome shotgun (WGS) entry which is preliminary data.</text>
</comment>
<accession>X6NEC9</accession>